<dbReference type="Proteomes" id="UP000308199">
    <property type="component" value="Unassembled WGS sequence"/>
</dbReference>
<dbReference type="OrthoDB" id="2021186at2759"/>
<evidence type="ECO:0000313" key="4">
    <source>
        <dbReference type="Proteomes" id="UP000308199"/>
    </source>
</evidence>
<dbReference type="SMART" id="SM01406">
    <property type="entry name" value="PAPA-1"/>
    <property type="match status" value="1"/>
</dbReference>
<feature type="compositionally biased region" description="Acidic residues" evidence="1">
    <location>
        <begin position="17"/>
        <end position="35"/>
    </location>
</feature>
<feature type="region of interest" description="Disordered" evidence="1">
    <location>
        <begin position="240"/>
        <end position="259"/>
    </location>
</feature>
<dbReference type="GO" id="GO:0006338">
    <property type="term" value="P:chromatin remodeling"/>
    <property type="evidence" value="ECO:0007669"/>
    <property type="project" value="InterPro"/>
</dbReference>
<feature type="compositionally biased region" description="Acidic residues" evidence="1">
    <location>
        <begin position="49"/>
        <end position="89"/>
    </location>
</feature>
<feature type="compositionally biased region" description="Basic residues" evidence="1">
    <location>
        <begin position="240"/>
        <end position="249"/>
    </location>
</feature>
<sequence>MPRKIRQPPPEPVIEVMEVDGSGEDMDVSEDEVVVEDGASSEAGKVETASEEESNGEDHEDHEDEIDVEDEQDPLGDEEDDEEDQEDELSSSPSRSPPPRPAKAKSTPTKPRLKIRLKFSGVAPSNATPTPSDEMPLRPGRKGHPRNVVVESEDEDDDATSSRSTSYAGPTRMTHRQAALAGMVESAEHIVLEETVSKKKKNLNETELALKREETARKRKNLSVKKLEDEKTETINRLLKKQSRSRGKKTVITEPDEEAEQDAEDTFVIGPAPVVPTLFRWISTNKSDSLALSFSVPPSLLPDCDDLQNCTLAAGPFEPKSPPLCDVNGCTQPRKYKLVKDSSRGGCGMDHLKALQVS</sequence>
<feature type="region of interest" description="Disordered" evidence="1">
    <location>
        <begin position="1"/>
        <end position="175"/>
    </location>
</feature>
<gene>
    <name evidence="3" type="ORF">EW145_g1179</name>
</gene>
<organism evidence="3 4">
    <name type="scientific">Phellinidium pouzarii</name>
    <dbReference type="NCBI Taxonomy" id="167371"/>
    <lineage>
        <taxon>Eukaryota</taxon>
        <taxon>Fungi</taxon>
        <taxon>Dikarya</taxon>
        <taxon>Basidiomycota</taxon>
        <taxon>Agaricomycotina</taxon>
        <taxon>Agaricomycetes</taxon>
        <taxon>Hymenochaetales</taxon>
        <taxon>Hymenochaetaceae</taxon>
        <taxon>Phellinidium</taxon>
    </lineage>
</organism>
<dbReference type="EMBL" id="SGPK01000030">
    <property type="protein sequence ID" value="THH10663.1"/>
    <property type="molecule type" value="Genomic_DNA"/>
</dbReference>
<accession>A0A4V3XDQ6</accession>
<feature type="domain" description="INO80 complex subunit B-like conserved region" evidence="2">
    <location>
        <begin position="207"/>
        <end position="300"/>
    </location>
</feature>
<dbReference type="GO" id="GO:0031011">
    <property type="term" value="C:Ino80 complex"/>
    <property type="evidence" value="ECO:0007669"/>
    <property type="project" value="InterPro"/>
</dbReference>
<dbReference type="InterPro" id="IPR029523">
    <property type="entry name" value="INO80B/Ies2"/>
</dbReference>
<evidence type="ECO:0000256" key="1">
    <source>
        <dbReference type="SAM" id="MobiDB-lite"/>
    </source>
</evidence>
<protein>
    <recommendedName>
        <fullName evidence="2">INO80 complex subunit B-like conserved region domain-containing protein</fullName>
    </recommendedName>
</protein>
<dbReference type="Pfam" id="PF04795">
    <property type="entry name" value="PAPA-1"/>
    <property type="match status" value="1"/>
</dbReference>
<dbReference type="PANTHER" id="PTHR21561:SF12">
    <property type="entry name" value="INO80 COMPLEX SUBUNIT B"/>
    <property type="match status" value="1"/>
</dbReference>
<evidence type="ECO:0000313" key="3">
    <source>
        <dbReference type="EMBL" id="THH10663.1"/>
    </source>
</evidence>
<proteinExistence type="predicted"/>
<comment type="caution">
    <text evidence="3">The sequence shown here is derived from an EMBL/GenBank/DDBJ whole genome shotgun (WGS) entry which is preliminary data.</text>
</comment>
<keyword evidence="4" id="KW-1185">Reference proteome</keyword>
<evidence type="ECO:0000259" key="2">
    <source>
        <dbReference type="SMART" id="SM01406"/>
    </source>
</evidence>
<reference evidence="3 4" key="1">
    <citation type="submission" date="2019-02" db="EMBL/GenBank/DDBJ databases">
        <title>Genome sequencing of the rare red list fungi Phellinidium pouzarii.</title>
        <authorList>
            <person name="Buettner E."/>
            <person name="Kellner H."/>
        </authorList>
    </citation>
    <scope>NUCLEOTIDE SEQUENCE [LARGE SCALE GENOMIC DNA]</scope>
    <source>
        <strain evidence="3 4">DSM 108285</strain>
    </source>
</reference>
<dbReference type="AlphaFoldDB" id="A0A4V3XDQ6"/>
<dbReference type="InterPro" id="IPR006880">
    <property type="entry name" value="INO80B_C"/>
</dbReference>
<name>A0A4V3XDQ6_9AGAM</name>
<dbReference type="PANTHER" id="PTHR21561">
    <property type="entry name" value="INO80 COMPLEX SUBUNIT B"/>
    <property type="match status" value="1"/>
</dbReference>